<accession>A0A7Z9CAE4</accession>
<feature type="region of interest" description="Disordered" evidence="1">
    <location>
        <begin position="1"/>
        <end position="33"/>
    </location>
</feature>
<feature type="region of interest" description="Disordered" evidence="1">
    <location>
        <begin position="134"/>
        <end position="155"/>
    </location>
</feature>
<dbReference type="EMBL" id="UYIO01000001">
    <property type="protein sequence ID" value="VDG77200.1"/>
    <property type="molecule type" value="Genomic_DNA"/>
</dbReference>
<keyword evidence="2" id="KW-0808">Transferase</keyword>
<name>A0A7Z9CAE4_9ACTO</name>
<dbReference type="GO" id="GO:0032259">
    <property type="term" value="P:methylation"/>
    <property type="evidence" value="ECO:0007669"/>
    <property type="project" value="UniProtKB-KW"/>
</dbReference>
<dbReference type="CDD" id="cd02440">
    <property type="entry name" value="AdoMet_MTases"/>
    <property type="match status" value="1"/>
</dbReference>
<dbReference type="AlphaFoldDB" id="A0A7Z9CAE4"/>
<dbReference type="InterPro" id="IPR029063">
    <property type="entry name" value="SAM-dependent_MTases_sf"/>
</dbReference>
<organism evidence="2 3">
    <name type="scientific">Actinobaculum suis</name>
    <dbReference type="NCBI Taxonomy" id="1657"/>
    <lineage>
        <taxon>Bacteria</taxon>
        <taxon>Bacillati</taxon>
        <taxon>Actinomycetota</taxon>
        <taxon>Actinomycetes</taxon>
        <taxon>Actinomycetales</taxon>
        <taxon>Actinomycetaceae</taxon>
        <taxon>Actinobaculum</taxon>
    </lineage>
</organism>
<protein>
    <submittedName>
        <fullName evidence="2">Methyltransferase domain</fullName>
    </submittedName>
</protein>
<sequence>MHNDSRAASPQNSPHTFSPSSFSPSSPPPTTPWDGLAGSFLARLEARERDHLLESLANLQIIQGGESVLDICCGPGWHLKQLAGGKNSTRNERFPQEPISRGVGIDSSAQMIALARRDCPPNLEFIHQDWAAPQVSNADADSQSEDAGAESVGAGVRSEGAGVLSGGELGARKFDVVIANRCPAIQSSDDAVRMEALSTRWCVYATPIYKHVDILETILEHLPTPVPQDTSAGQARFAQVVGDLLARGRRPQLTYWHDVSTRHHTRDEIKRELAMHAKQYGPGFNAAIDAAFSPTETVEIHQEMRFALAAWRVDGKAATAHLMEEGPDPLLVDIG</sequence>
<feature type="compositionally biased region" description="Polar residues" evidence="1">
    <location>
        <begin position="1"/>
        <end position="12"/>
    </location>
</feature>
<evidence type="ECO:0000313" key="2">
    <source>
        <dbReference type="EMBL" id="VDG77200.1"/>
    </source>
</evidence>
<comment type="caution">
    <text evidence="2">The sequence shown here is derived from an EMBL/GenBank/DDBJ whole genome shotgun (WGS) entry which is preliminary data.</text>
</comment>
<feature type="compositionally biased region" description="Low complexity" evidence="1">
    <location>
        <begin position="13"/>
        <end position="24"/>
    </location>
</feature>
<keyword evidence="2" id="KW-0489">Methyltransferase</keyword>
<evidence type="ECO:0000313" key="3">
    <source>
        <dbReference type="Proteomes" id="UP000269974"/>
    </source>
</evidence>
<gene>
    <name evidence="2" type="ORF">NCTC10327_01816</name>
</gene>
<dbReference type="GO" id="GO:0008168">
    <property type="term" value="F:methyltransferase activity"/>
    <property type="evidence" value="ECO:0007669"/>
    <property type="project" value="UniProtKB-KW"/>
</dbReference>
<evidence type="ECO:0000256" key="1">
    <source>
        <dbReference type="SAM" id="MobiDB-lite"/>
    </source>
</evidence>
<reference evidence="2 3" key="1">
    <citation type="submission" date="2018-11" db="EMBL/GenBank/DDBJ databases">
        <authorList>
            <consortium name="Pathogen Informatics"/>
        </authorList>
    </citation>
    <scope>NUCLEOTIDE SEQUENCE [LARGE SCALE GENOMIC DNA]</scope>
    <source>
        <strain evidence="2 3">NCTC10327</strain>
    </source>
</reference>
<dbReference type="Gene3D" id="3.40.50.150">
    <property type="entry name" value="Vaccinia Virus protein VP39"/>
    <property type="match status" value="1"/>
</dbReference>
<dbReference type="Proteomes" id="UP000269974">
    <property type="component" value="Unassembled WGS sequence"/>
</dbReference>
<proteinExistence type="predicted"/>
<dbReference type="SUPFAM" id="SSF53335">
    <property type="entry name" value="S-adenosyl-L-methionine-dependent methyltransferases"/>
    <property type="match status" value="1"/>
</dbReference>